<dbReference type="EMBL" id="LR031570">
    <property type="protein sequence ID" value="VDC70845.1"/>
    <property type="molecule type" value="Genomic_DNA"/>
</dbReference>
<dbReference type="Proteomes" id="UP000694005">
    <property type="component" value="Chromosome A05"/>
</dbReference>
<protein>
    <recommendedName>
        <fullName evidence="1">Replication factor A C-terminal domain-containing protein</fullName>
    </recommendedName>
</protein>
<dbReference type="Gramene" id="A05p17020.2_BraZ1">
    <property type="protein sequence ID" value="A05p17020.2_BraZ1.CDS"/>
    <property type="gene ID" value="A05g17020.2_BraZ1"/>
</dbReference>
<accession>A0A3P5Z531</accession>
<dbReference type="AlphaFoldDB" id="A0A3P5Z531"/>
<dbReference type="SUPFAM" id="SSF50249">
    <property type="entry name" value="Nucleic acid-binding proteins"/>
    <property type="match status" value="1"/>
</dbReference>
<evidence type="ECO:0000313" key="3">
    <source>
        <dbReference type="EMBL" id="VDC70845.1"/>
    </source>
</evidence>
<dbReference type="EMBL" id="LS974621">
    <property type="protein sequence ID" value="CAG7875181.1"/>
    <property type="molecule type" value="Genomic_DNA"/>
</dbReference>
<dbReference type="Gene3D" id="2.40.50.140">
    <property type="entry name" value="Nucleic acid-binding proteins"/>
    <property type="match status" value="2"/>
</dbReference>
<organism evidence="3">
    <name type="scientific">Brassica campestris</name>
    <name type="common">Field mustard</name>
    <dbReference type="NCBI Taxonomy" id="3711"/>
    <lineage>
        <taxon>Eukaryota</taxon>
        <taxon>Viridiplantae</taxon>
        <taxon>Streptophyta</taxon>
        <taxon>Embryophyta</taxon>
        <taxon>Tracheophyta</taxon>
        <taxon>Spermatophyta</taxon>
        <taxon>Magnoliopsida</taxon>
        <taxon>eudicotyledons</taxon>
        <taxon>Gunneridae</taxon>
        <taxon>Pentapetalae</taxon>
        <taxon>rosids</taxon>
        <taxon>malvids</taxon>
        <taxon>Brassicales</taxon>
        <taxon>Brassicaceae</taxon>
        <taxon>Brassiceae</taxon>
        <taxon>Brassica</taxon>
    </lineage>
</organism>
<evidence type="ECO:0000313" key="2">
    <source>
        <dbReference type="EMBL" id="CAG7875181.1"/>
    </source>
</evidence>
<feature type="domain" description="Replication factor A C-terminal" evidence="1">
    <location>
        <begin position="235"/>
        <end position="317"/>
    </location>
</feature>
<dbReference type="InterPro" id="IPR013955">
    <property type="entry name" value="Rep_factor-A_C"/>
</dbReference>
<dbReference type="PANTHER" id="PTHR47165:SF4">
    <property type="entry name" value="OS03G0429900 PROTEIN"/>
    <property type="match status" value="1"/>
</dbReference>
<dbReference type="InterPro" id="IPR012340">
    <property type="entry name" value="NA-bd_OB-fold"/>
</dbReference>
<dbReference type="PANTHER" id="PTHR47165">
    <property type="entry name" value="OS03G0429900 PROTEIN"/>
    <property type="match status" value="1"/>
</dbReference>
<evidence type="ECO:0000259" key="1">
    <source>
        <dbReference type="Pfam" id="PF08646"/>
    </source>
</evidence>
<proteinExistence type="predicted"/>
<sequence length="374" mass="41522">MWVDMLLMDVNSTVMQATINANRLPKFRERLAAGTMYSVSGFDVALCAQNFKLADSSLMIWFNESTEFDVLADPVSPLPVEGFRFRNQTELVGLANTNTQLPGTESTCLTLRRIKTVSWSPDVSVTLSLFDAQAVSFHQNLGGMRGDLKVIVATSINPKMVGGRLFLNATSGTHVYYDKETNAGESFFYRLVARYTGLPAATPLLRSYAKVEPMTIAELNNFITTAQSQEIDFLCTGRVSRVEVDKGWCYVACSKCSKKLQRTVTSFECARCNNTNDVGSLRYRVEMVITDDTAEGTFVCFDGVMTKLHNLRASEAVQLLVSYTCASLCSYYIMSLTRFLIPSDNKAEEGVNPEDSVVPPFVAEMEGKTYTFQV</sequence>
<reference evidence="3" key="1">
    <citation type="submission" date="2018-11" db="EMBL/GenBank/DDBJ databases">
        <authorList>
            <consortium name="Genoscope - CEA"/>
            <person name="William W."/>
        </authorList>
    </citation>
    <scope>NUCLEOTIDE SEQUENCE</scope>
</reference>
<gene>
    <name evidence="3" type="ORF">BRAA05T20559Z</name>
    <name evidence="2" type="ORF">BRAPAZ1V2_A05P17020.2</name>
</gene>
<dbReference type="Pfam" id="PF08646">
    <property type="entry name" value="Rep_fac-A_C"/>
    <property type="match status" value="1"/>
</dbReference>
<name>A0A3P5Z531_BRACM</name>